<dbReference type="PANTHER" id="PTHR34142">
    <property type="entry name" value="ENDO-BETA-1,4-GLUCANASE A"/>
    <property type="match status" value="1"/>
</dbReference>
<dbReference type="Pfam" id="PF00553">
    <property type="entry name" value="CBM_2"/>
    <property type="match status" value="1"/>
</dbReference>
<dbReference type="Proteomes" id="UP000683246">
    <property type="component" value="Chromosome"/>
</dbReference>
<dbReference type="InterPro" id="IPR001547">
    <property type="entry name" value="Glyco_hydro_5"/>
</dbReference>
<feature type="chain" id="PRO_5035151647" description="Endoglucanase" evidence="8">
    <location>
        <begin position="31"/>
        <end position="432"/>
    </location>
</feature>
<evidence type="ECO:0000256" key="8">
    <source>
        <dbReference type="SAM" id="SignalP"/>
    </source>
</evidence>
<sequence length="432" mass="48108">MSKKSNMASIVLALIVLLTACIGSTGIVLAADSPNPVSYFGEMVVNGNRINGSKTGQPMQVKGMSFFWSNWSGPYYNASTVDRMIDEFKVEIVRVAYGVTDGGTPYNTSDEAKLRTVIEAAINRGIYVIIDWHSHGAHDNVDAAKDFFGRMAQDYGSYDNVIFEIYNEPKQIPWSTVKWYAEQVIPVIRQHSNNLIVVGSPTWSQDVDQAANDRIQADNIAYTLHFYAGTHFQYLRDKANYAMNQGLALFCTEWGSVNADGNGSINYNSTNEWLTWLDQNKISWCNWAINDKDETSSIFYSDGSLREAGTFLKSIFLAWVPYQEWRDGSPNPNPTENITFAVKDDWGTGFNGIITIHNTSSSPIKNWTLAFDFEGQIDSFWTANLISHSGNNYVINGKDYNATIQAGESIQLGFTATASSQITPTNYVLTGN</sequence>
<dbReference type="InterPro" id="IPR001919">
    <property type="entry name" value="CBD2"/>
</dbReference>
<dbReference type="GO" id="GO:0008810">
    <property type="term" value="F:cellulase activity"/>
    <property type="evidence" value="ECO:0007669"/>
    <property type="project" value="UniProtKB-EC"/>
</dbReference>
<dbReference type="SUPFAM" id="SSF51445">
    <property type="entry name" value="(Trans)glycosidases"/>
    <property type="match status" value="1"/>
</dbReference>
<gene>
    <name evidence="10" type="ORF">HZI73_17905</name>
</gene>
<organism evidence="10 11">
    <name type="scientific">Vallitalea pronyensis</name>
    <dbReference type="NCBI Taxonomy" id="1348613"/>
    <lineage>
        <taxon>Bacteria</taxon>
        <taxon>Bacillati</taxon>
        <taxon>Bacillota</taxon>
        <taxon>Clostridia</taxon>
        <taxon>Lachnospirales</taxon>
        <taxon>Vallitaleaceae</taxon>
        <taxon>Vallitalea</taxon>
    </lineage>
</organism>
<evidence type="ECO:0000256" key="7">
    <source>
        <dbReference type="RuleBase" id="RU361153"/>
    </source>
</evidence>
<dbReference type="PROSITE" id="PS51257">
    <property type="entry name" value="PROKAR_LIPOPROTEIN"/>
    <property type="match status" value="1"/>
</dbReference>
<feature type="domain" description="CBM2" evidence="9">
    <location>
        <begin position="329"/>
        <end position="432"/>
    </location>
</feature>
<dbReference type="Gene3D" id="2.60.40.290">
    <property type="match status" value="1"/>
</dbReference>
<dbReference type="EC" id="3.2.1.4" evidence="7"/>
<dbReference type="SMART" id="SM00637">
    <property type="entry name" value="CBD_II"/>
    <property type="match status" value="1"/>
</dbReference>
<evidence type="ECO:0000256" key="5">
    <source>
        <dbReference type="ARBA" id="ARBA00023295"/>
    </source>
</evidence>
<dbReference type="GO" id="GO:0030245">
    <property type="term" value="P:cellulose catabolic process"/>
    <property type="evidence" value="ECO:0007669"/>
    <property type="project" value="UniProtKB-KW"/>
</dbReference>
<dbReference type="RefSeq" id="WP_212694744.1">
    <property type="nucleotide sequence ID" value="NZ_CP058649.1"/>
</dbReference>
<evidence type="ECO:0000313" key="11">
    <source>
        <dbReference type="Proteomes" id="UP000683246"/>
    </source>
</evidence>
<evidence type="ECO:0000256" key="6">
    <source>
        <dbReference type="ARBA" id="ARBA00023326"/>
    </source>
</evidence>
<evidence type="ECO:0000259" key="9">
    <source>
        <dbReference type="PROSITE" id="PS51173"/>
    </source>
</evidence>
<comment type="catalytic activity">
    <reaction evidence="1 7">
        <text>Endohydrolysis of (1-&gt;4)-beta-D-glucosidic linkages in cellulose, lichenin and cereal beta-D-glucans.</text>
        <dbReference type="EC" id="3.2.1.4"/>
    </reaction>
</comment>
<keyword evidence="3 7" id="KW-0136">Cellulose degradation</keyword>
<dbReference type="KEGG" id="vpy:HZI73_17905"/>
<evidence type="ECO:0000256" key="4">
    <source>
        <dbReference type="ARBA" id="ARBA00023277"/>
    </source>
</evidence>
<dbReference type="PANTHER" id="PTHR34142:SF1">
    <property type="entry name" value="GLYCOSIDE HYDROLASE FAMILY 5 DOMAIN-CONTAINING PROTEIN"/>
    <property type="match status" value="1"/>
</dbReference>
<reference evidence="10" key="1">
    <citation type="submission" date="2020-07" db="EMBL/GenBank/DDBJ databases">
        <title>Vallitalea pronyensis genome.</title>
        <authorList>
            <person name="Postec A."/>
        </authorList>
    </citation>
    <scope>NUCLEOTIDE SEQUENCE</scope>
    <source>
        <strain evidence="10">FatNI3</strain>
    </source>
</reference>
<evidence type="ECO:0000313" key="10">
    <source>
        <dbReference type="EMBL" id="QUI24052.1"/>
    </source>
</evidence>
<keyword evidence="11" id="KW-1185">Reference proteome</keyword>
<dbReference type="GO" id="GO:0030247">
    <property type="term" value="F:polysaccharide binding"/>
    <property type="evidence" value="ECO:0007669"/>
    <property type="project" value="UniProtKB-UniRule"/>
</dbReference>
<evidence type="ECO:0000256" key="3">
    <source>
        <dbReference type="ARBA" id="ARBA00023001"/>
    </source>
</evidence>
<keyword evidence="4 7" id="KW-0119">Carbohydrate metabolism</keyword>
<feature type="signal peptide" evidence="8">
    <location>
        <begin position="1"/>
        <end position="30"/>
    </location>
</feature>
<keyword evidence="5 7" id="KW-0326">Glycosidase</keyword>
<proteinExistence type="inferred from homology"/>
<dbReference type="AlphaFoldDB" id="A0A8J8MMD0"/>
<dbReference type="EMBL" id="CP058649">
    <property type="protein sequence ID" value="QUI24052.1"/>
    <property type="molecule type" value="Genomic_DNA"/>
</dbReference>
<dbReference type="PROSITE" id="PS51173">
    <property type="entry name" value="CBM2"/>
    <property type="match status" value="1"/>
</dbReference>
<keyword evidence="8" id="KW-0732">Signal</keyword>
<dbReference type="InterPro" id="IPR008965">
    <property type="entry name" value="CBM2/CBM3_carb-bd_dom_sf"/>
</dbReference>
<keyword evidence="6 7" id="KW-0624">Polysaccharide degradation</keyword>
<name>A0A8J8MMD0_9FIRM</name>
<accession>A0A8J8MMD0</accession>
<dbReference type="Gene3D" id="3.20.20.80">
    <property type="entry name" value="Glycosidases"/>
    <property type="match status" value="1"/>
</dbReference>
<protein>
    <recommendedName>
        <fullName evidence="7">Endoglucanase</fullName>
        <ecNumber evidence="7">3.2.1.4</ecNumber>
    </recommendedName>
</protein>
<evidence type="ECO:0000256" key="1">
    <source>
        <dbReference type="ARBA" id="ARBA00000966"/>
    </source>
</evidence>
<keyword evidence="2 7" id="KW-0378">Hydrolase</keyword>
<dbReference type="InterPro" id="IPR012291">
    <property type="entry name" value="CBM2_carb-bd_dom_sf"/>
</dbReference>
<dbReference type="InterPro" id="IPR017853">
    <property type="entry name" value="GH"/>
</dbReference>
<comment type="similarity">
    <text evidence="7">Belongs to the glycosyl hydrolase 5 (cellulase A) family.</text>
</comment>
<dbReference type="Pfam" id="PF00150">
    <property type="entry name" value="Cellulase"/>
    <property type="match status" value="1"/>
</dbReference>
<evidence type="ECO:0000256" key="2">
    <source>
        <dbReference type="ARBA" id="ARBA00022801"/>
    </source>
</evidence>
<dbReference type="SUPFAM" id="SSF49384">
    <property type="entry name" value="Carbohydrate-binding domain"/>
    <property type="match status" value="1"/>
</dbReference>